<feature type="domain" description="TNFR-Cys" evidence="9">
    <location>
        <begin position="131"/>
        <end position="172"/>
    </location>
</feature>
<keyword evidence="5" id="KW-0325">Glycoprotein</keyword>
<dbReference type="Proteomes" id="UP001181693">
    <property type="component" value="Unassembled WGS sequence"/>
</dbReference>
<evidence type="ECO:0000256" key="4">
    <source>
        <dbReference type="ARBA" id="ARBA00023157"/>
    </source>
</evidence>
<keyword evidence="1" id="KW-0053">Apoptosis</keyword>
<proteinExistence type="predicted"/>
<dbReference type="GO" id="GO:0097527">
    <property type="term" value="P:necroptotic signaling pathway"/>
    <property type="evidence" value="ECO:0007669"/>
    <property type="project" value="TreeGrafter"/>
</dbReference>
<dbReference type="GO" id="GO:0031265">
    <property type="term" value="C:CD95 death-inducing signaling complex"/>
    <property type="evidence" value="ECO:0007669"/>
    <property type="project" value="TreeGrafter"/>
</dbReference>
<feature type="disulfide bond" evidence="6">
    <location>
        <begin position="91"/>
        <end position="106"/>
    </location>
</feature>
<feature type="disulfide bond" evidence="6">
    <location>
        <begin position="132"/>
        <end position="147"/>
    </location>
</feature>
<feature type="transmembrane region" description="Helical" evidence="7">
    <location>
        <begin position="188"/>
        <end position="209"/>
    </location>
</feature>
<sequence>MAPVGAAPRPVTPGLDPMAMITGTRFSLLLLMLLPCTIGLPTKTERLISENDKYYWVQHRNNQIRCLLCPAGTFVEESCTIQDTRGTCKMCPEGTYIAFASGLSECLACSRCRHDQEEIFSCSSTKNTVCRCKKGTFCPPDQPCEICMPCTTSCPEDKVIQEPCNSTSDLMCTTPGPPSGTLDILKHVIVPLVVIFVLLIIIITVYMLLKRRNHGTGSKFFVKLTVHLCKGNKDEDAELISPLRNVTLNFKEGIDSNTKDEIIAKSCAIIVREVPIRQFEMLMLHLRVSHNEIDKAKIENPGNVNNQCNAMLQAWYQKRGFEINNLLKTLQDLHMEKAACDITEQLIRDELFVPQEQNNA</sequence>
<dbReference type="GO" id="GO:0097049">
    <property type="term" value="P:motor neuron apoptotic process"/>
    <property type="evidence" value="ECO:0007669"/>
    <property type="project" value="TreeGrafter"/>
</dbReference>
<keyword evidence="7" id="KW-0812">Transmembrane</keyword>
<dbReference type="GO" id="GO:0032872">
    <property type="term" value="P:regulation of stress-activated MAPK cascade"/>
    <property type="evidence" value="ECO:0007669"/>
    <property type="project" value="TreeGrafter"/>
</dbReference>
<dbReference type="SUPFAM" id="SSF47986">
    <property type="entry name" value="DEATH domain"/>
    <property type="match status" value="1"/>
</dbReference>
<evidence type="ECO:0000313" key="10">
    <source>
        <dbReference type="EMBL" id="DBA30168.1"/>
    </source>
</evidence>
<keyword evidence="7" id="KW-0472">Membrane</keyword>
<dbReference type="Gene3D" id="1.10.533.10">
    <property type="entry name" value="Death Domain, Fas"/>
    <property type="match status" value="1"/>
</dbReference>
<dbReference type="SUPFAM" id="SSF57586">
    <property type="entry name" value="TNF receptor-like"/>
    <property type="match status" value="2"/>
</dbReference>
<evidence type="ECO:0000256" key="1">
    <source>
        <dbReference type="ARBA" id="ARBA00022703"/>
    </source>
</evidence>
<dbReference type="EMBL" id="DYDO01000002">
    <property type="protein sequence ID" value="DBA30168.1"/>
    <property type="molecule type" value="Genomic_DNA"/>
</dbReference>
<dbReference type="AlphaFoldDB" id="A0AAV3AWX2"/>
<dbReference type="Gene3D" id="2.10.50.10">
    <property type="entry name" value="Tumor Necrosis Factor Receptor, subunit A, domain 2"/>
    <property type="match status" value="2"/>
</dbReference>
<dbReference type="GO" id="GO:0043066">
    <property type="term" value="P:negative regulation of apoptotic process"/>
    <property type="evidence" value="ECO:0007669"/>
    <property type="project" value="TreeGrafter"/>
</dbReference>
<feature type="disulfide bond" evidence="6">
    <location>
        <begin position="112"/>
        <end position="130"/>
    </location>
</feature>
<protein>
    <recommendedName>
        <fullName evidence="12">Tumor necrosis factor receptor superfamily member 6</fullName>
    </recommendedName>
</protein>
<feature type="repeat" description="TNFR-Cys" evidence="6">
    <location>
        <begin position="90"/>
        <end position="130"/>
    </location>
</feature>
<feature type="disulfide bond" evidence="6">
    <location>
        <begin position="154"/>
        <end position="172"/>
    </location>
</feature>
<organism evidence="10 11">
    <name type="scientific">Pyxicephalus adspersus</name>
    <name type="common">African bullfrog</name>
    <dbReference type="NCBI Taxonomy" id="30357"/>
    <lineage>
        <taxon>Eukaryota</taxon>
        <taxon>Metazoa</taxon>
        <taxon>Chordata</taxon>
        <taxon>Craniata</taxon>
        <taxon>Vertebrata</taxon>
        <taxon>Euteleostomi</taxon>
        <taxon>Amphibia</taxon>
        <taxon>Batrachia</taxon>
        <taxon>Anura</taxon>
        <taxon>Neobatrachia</taxon>
        <taxon>Ranoidea</taxon>
        <taxon>Pyxicephalidae</taxon>
        <taxon>Pyxicephalinae</taxon>
        <taxon>Pyxicephalus</taxon>
    </lineage>
</organism>
<evidence type="ECO:0000259" key="9">
    <source>
        <dbReference type="PROSITE" id="PS50050"/>
    </source>
</evidence>
<dbReference type="InterPro" id="IPR001368">
    <property type="entry name" value="TNFR/NGFR_Cys_rich_reg"/>
</dbReference>
<evidence type="ECO:0000256" key="2">
    <source>
        <dbReference type="ARBA" id="ARBA00022729"/>
    </source>
</evidence>
<dbReference type="GO" id="GO:0006924">
    <property type="term" value="P:activation-induced cell death of T cells"/>
    <property type="evidence" value="ECO:0007669"/>
    <property type="project" value="TreeGrafter"/>
</dbReference>
<evidence type="ECO:0008006" key="12">
    <source>
        <dbReference type="Google" id="ProtNLM"/>
    </source>
</evidence>
<comment type="caution">
    <text evidence="10">The sequence shown here is derived from an EMBL/GenBank/DDBJ whole genome shotgun (WGS) entry which is preliminary data.</text>
</comment>
<dbReference type="GO" id="GO:0097192">
    <property type="term" value="P:extrinsic apoptotic signaling pathway in absence of ligand"/>
    <property type="evidence" value="ECO:0007669"/>
    <property type="project" value="TreeGrafter"/>
</dbReference>
<comment type="caution">
    <text evidence="6">Lacks conserved residue(s) required for the propagation of feature annotation.</text>
</comment>
<dbReference type="Pfam" id="PF00020">
    <property type="entry name" value="TNFR_c6"/>
    <property type="match status" value="2"/>
</dbReference>
<keyword evidence="11" id="KW-1185">Reference proteome</keyword>
<keyword evidence="7" id="KW-1133">Transmembrane helix</keyword>
<dbReference type="GO" id="GO:0045121">
    <property type="term" value="C:membrane raft"/>
    <property type="evidence" value="ECO:0007669"/>
    <property type="project" value="TreeGrafter"/>
</dbReference>
<evidence type="ECO:0000259" key="8">
    <source>
        <dbReference type="PROSITE" id="PS50017"/>
    </source>
</evidence>
<evidence type="ECO:0000256" key="3">
    <source>
        <dbReference type="ARBA" id="ARBA00022737"/>
    </source>
</evidence>
<dbReference type="GO" id="GO:0005031">
    <property type="term" value="F:tumor necrosis factor receptor activity"/>
    <property type="evidence" value="ECO:0007669"/>
    <property type="project" value="TreeGrafter"/>
</dbReference>
<evidence type="ECO:0000313" key="11">
    <source>
        <dbReference type="Proteomes" id="UP001181693"/>
    </source>
</evidence>
<gene>
    <name evidence="10" type="ORF">GDO54_006183</name>
</gene>
<accession>A0AAV3AWX2</accession>
<dbReference type="InterPro" id="IPR011029">
    <property type="entry name" value="DEATH-like_dom_sf"/>
</dbReference>
<dbReference type="PROSITE" id="PS00652">
    <property type="entry name" value="TNFR_NGFR_1"/>
    <property type="match status" value="1"/>
</dbReference>
<dbReference type="PANTHER" id="PTHR46874">
    <property type="entry name" value="TUMOR NECROSIS FACTOR RECEPTOR SUPERFAMILY MEMBER 6"/>
    <property type="match status" value="1"/>
</dbReference>
<evidence type="ECO:0000256" key="7">
    <source>
        <dbReference type="SAM" id="Phobius"/>
    </source>
</evidence>
<reference evidence="10" key="1">
    <citation type="thesis" date="2020" institute="ProQuest LLC" country="789 East Eisenhower Parkway, Ann Arbor, MI, USA">
        <title>Comparative Genomics and Chromosome Evolution.</title>
        <authorList>
            <person name="Mudd A.B."/>
        </authorList>
    </citation>
    <scope>NUCLEOTIDE SEQUENCE</scope>
    <source>
        <strain evidence="10">1538</strain>
        <tissue evidence="10">Blood</tissue>
    </source>
</reference>
<dbReference type="SMART" id="SM00208">
    <property type="entry name" value="TNFR"/>
    <property type="match status" value="3"/>
</dbReference>
<feature type="domain" description="TNFR-Cys" evidence="9">
    <location>
        <begin position="90"/>
        <end position="130"/>
    </location>
</feature>
<name>A0AAV3AWX2_PYXAD</name>
<evidence type="ECO:0000256" key="6">
    <source>
        <dbReference type="PROSITE-ProRule" id="PRU00206"/>
    </source>
</evidence>
<feature type="repeat" description="TNFR-Cys" evidence="6">
    <location>
        <begin position="131"/>
        <end position="172"/>
    </location>
</feature>
<dbReference type="PANTHER" id="PTHR46874:SF2">
    <property type="entry name" value="TUMOR NECROSIS FACTOR RECEPTOR SUPERFAMILY MEMBER 10A ISOFORM X1"/>
    <property type="match status" value="1"/>
</dbReference>
<feature type="domain" description="Death" evidence="8">
    <location>
        <begin position="278"/>
        <end position="346"/>
    </location>
</feature>
<keyword evidence="4 6" id="KW-1015">Disulfide bond</keyword>
<dbReference type="GO" id="GO:0009897">
    <property type="term" value="C:external side of plasma membrane"/>
    <property type="evidence" value="ECO:0007669"/>
    <property type="project" value="TreeGrafter"/>
</dbReference>
<keyword evidence="3" id="KW-0677">Repeat</keyword>
<dbReference type="PROSITE" id="PS50050">
    <property type="entry name" value="TNFR_NGFR_2"/>
    <property type="match status" value="2"/>
</dbReference>
<dbReference type="InterPro" id="IPR000488">
    <property type="entry name" value="Death_dom"/>
</dbReference>
<evidence type="ECO:0000256" key="5">
    <source>
        <dbReference type="ARBA" id="ARBA00023180"/>
    </source>
</evidence>
<dbReference type="Pfam" id="PF00531">
    <property type="entry name" value="Death"/>
    <property type="match status" value="1"/>
</dbReference>
<dbReference type="PROSITE" id="PS50017">
    <property type="entry name" value="DEATH_DOMAIN"/>
    <property type="match status" value="1"/>
</dbReference>
<keyword evidence="2" id="KW-0732">Signal</keyword>
<feature type="disulfide bond" evidence="6">
    <location>
        <begin position="109"/>
        <end position="122"/>
    </location>
</feature>